<keyword evidence="1" id="KW-0732">Signal</keyword>
<evidence type="ECO:0000256" key="1">
    <source>
        <dbReference type="SAM" id="SignalP"/>
    </source>
</evidence>
<name>A0A4R8DNY3_9BACT</name>
<dbReference type="Gene3D" id="2.120.10.30">
    <property type="entry name" value="TolB, C-terminal domain"/>
    <property type="match status" value="1"/>
</dbReference>
<evidence type="ECO:0000313" key="3">
    <source>
        <dbReference type="EMBL" id="TDW99799.1"/>
    </source>
</evidence>
<evidence type="ECO:0000313" key="4">
    <source>
        <dbReference type="Proteomes" id="UP000294498"/>
    </source>
</evidence>
<dbReference type="PANTHER" id="PTHR47572:SF5">
    <property type="entry name" value="BLR2277 PROTEIN"/>
    <property type="match status" value="1"/>
</dbReference>
<dbReference type="Proteomes" id="UP000294498">
    <property type="component" value="Unassembled WGS sequence"/>
</dbReference>
<dbReference type="SUPFAM" id="SSF63829">
    <property type="entry name" value="Calcium-dependent phosphotriesterase"/>
    <property type="match status" value="1"/>
</dbReference>
<dbReference type="PANTHER" id="PTHR47572">
    <property type="entry name" value="LIPOPROTEIN-RELATED"/>
    <property type="match status" value="1"/>
</dbReference>
<keyword evidence="4" id="KW-1185">Reference proteome</keyword>
<accession>A0A4R8DNY3</accession>
<dbReference type="AlphaFoldDB" id="A0A4R8DNY3"/>
<evidence type="ECO:0000259" key="2">
    <source>
        <dbReference type="Pfam" id="PF08450"/>
    </source>
</evidence>
<dbReference type="Pfam" id="PF08450">
    <property type="entry name" value="SGL"/>
    <property type="match status" value="1"/>
</dbReference>
<comment type="caution">
    <text evidence="3">The sequence shown here is derived from an EMBL/GenBank/DDBJ whole genome shotgun (WGS) entry which is preliminary data.</text>
</comment>
<protein>
    <submittedName>
        <fullName evidence="3">Gluconolactonase</fullName>
    </submittedName>
</protein>
<sequence>MYRTIVFAALALIVSSCNSIPLIQKGPKEAHLFESKDFTAPNLFTNNIEGPGVYHDSLFVVNLEHDGTIAYVDTGGKAQVYLNLPQGSTGNCIRFDARGNMYIADFTGHNVLVVDRAKKVSVFCHNPQFNQPNDLVVSRYGYILASDPSWRDSTGQVWRIEPDGKYYLLQQNMGTTNGICLSPDEKTLYVNESVQKKVWAYDIDTLGNVMNKRLFTSFNDYGLDGMHCDKKGNLYISRYGKGVIAIFSPEGELLREVPLNGKNCSNLIFGGPDGRTVYVTLQDRKDMERFRTDVAGAGW</sequence>
<dbReference type="EMBL" id="SODV01000001">
    <property type="protein sequence ID" value="TDW99799.1"/>
    <property type="molecule type" value="Genomic_DNA"/>
</dbReference>
<feature type="chain" id="PRO_5020506203" evidence="1">
    <location>
        <begin position="20"/>
        <end position="299"/>
    </location>
</feature>
<proteinExistence type="predicted"/>
<feature type="signal peptide" evidence="1">
    <location>
        <begin position="1"/>
        <end position="19"/>
    </location>
</feature>
<gene>
    <name evidence="3" type="ORF">EDB95_0811</name>
</gene>
<organism evidence="3 4">
    <name type="scientific">Dinghuibacter silviterrae</name>
    <dbReference type="NCBI Taxonomy" id="1539049"/>
    <lineage>
        <taxon>Bacteria</taxon>
        <taxon>Pseudomonadati</taxon>
        <taxon>Bacteroidota</taxon>
        <taxon>Chitinophagia</taxon>
        <taxon>Chitinophagales</taxon>
        <taxon>Chitinophagaceae</taxon>
        <taxon>Dinghuibacter</taxon>
    </lineage>
</organism>
<feature type="domain" description="SMP-30/Gluconolactonase/LRE-like region" evidence="2">
    <location>
        <begin position="56"/>
        <end position="281"/>
    </location>
</feature>
<dbReference type="InterPro" id="IPR011042">
    <property type="entry name" value="6-blade_b-propeller_TolB-like"/>
</dbReference>
<dbReference type="RefSeq" id="WP_133990806.1">
    <property type="nucleotide sequence ID" value="NZ_SODV01000001.1"/>
</dbReference>
<dbReference type="InterPro" id="IPR013658">
    <property type="entry name" value="SGL"/>
</dbReference>
<dbReference type="OrthoDB" id="241638at2"/>
<dbReference type="InterPro" id="IPR051262">
    <property type="entry name" value="SMP-30/CGR1_Lactonase"/>
</dbReference>
<dbReference type="PROSITE" id="PS51257">
    <property type="entry name" value="PROKAR_LIPOPROTEIN"/>
    <property type="match status" value="1"/>
</dbReference>
<reference evidence="3 4" key="1">
    <citation type="submission" date="2019-03" db="EMBL/GenBank/DDBJ databases">
        <title>Genomic Encyclopedia of Type Strains, Phase IV (KMG-IV): sequencing the most valuable type-strain genomes for metagenomic binning, comparative biology and taxonomic classification.</title>
        <authorList>
            <person name="Goeker M."/>
        </authorList>
    </citation>
    <scope>NUCLEOTIDE SEQUENCE [LARGE SCALE GENOMIC DNA]</scope>
    <source>
        <strain evidence="3 4">DSM 100059</strain>
    </source>
</reference>